<dbReference type="GO" id="GO:0015074">
    <property type="term" value="P:DNA integration"/>
    <property type="evidence" value="ECO:0007669"/>
    <property type="project" value="UniProtKB-KW"/>
</dbReference>
<evidence type="ECO:0000256" key="5">
    <source>
        <dbReference type="PROSITE-ProRule" id="PRU01248"/>
    </source>
</evidence>
<dbReference type="GO" id="GO:0003677">
    <property type="term" value="F:DNA binding"/>
    <property type="evidence" value="ECO:0007669"/>
    <property type="project" value="UniProtKB-UniRule"/>
</dbReference>
<dbReference type="EMBL" id="LLWF02000087">
    <property type="protein sequence ID" value="ONH81827.1"/>
    <property type="molecule type" value="Genomic_DNA"/>
</dbReference>
<comment type="similarity">
    <text evidence="1">Belongs to the 'phage' integrase family.</text>
</comment>
<evidence type="ECO:0000313" key="9">
    <source>
        <dbReference type="EMBL" id="SUE41782.1"/>
    </source>
</evidence>
<dbReference type="InterPro" id="IPR038488">
    <property type="entry name" value="Integrase_DNA-bd_sf"/>
</dbReference>
<dbReference type="InterPro" id="IPR025166">
    <property type="entry name" value="Integrase_DNA_bind_dom"/>
</dbReference>
<dbReference type="InterPro" id="IPR044068">
    <property type="entry name" value="CB"/>
</dbReference>
<keyword evidence="2" id="KW-0229">DNA integration</keyword>
<dbReference type="Gene3D" id="1.10.443.10">
    <property type="entry name" value="Intergrase catalytic core"/>
    <property type="match status" value="1"/>
</dbReference>
<name>A0A1S8D1V8_9PROT</name>
<dbReference type="PANTHER" id="PTHR30629:SF2">
    <property type="entry name" value="PROPHAGE INTEGRASE INTS-RELATED"/>
    <property type="match status" value="1"/>
</dbReference>
<organism evidence="8 10">
    <name type="scientific">Roseomonas mucosa</name>
    <dbReference type="NCBI Taxonomy" id="207340"/>
    <lineage>
        <taxon>Bacteria</taxon>
        <taxon>Pseudomonadati</taxon>
        <taxon>Pseudomonadota</taxon>
        <taxon>Alphaproteobacteria</taxon>
        <taxon>Acetobacterales</taxon>
        <taxon>Roseomonadaceae</taxon>
        <taxon>Roseomonas</taxon>
    </lineage>
</organism>
<dbReference type="InterPro" id="IPR053876">
    <property type="entry name" value="Phage_int_M"/>
</dbReference>
<evidence type="ECO:0000256" key="4">
    <source>
        <dbReference type="ARBA" id="ARBA00023172"/>
    </source>
</evidence>
<reference evidence="9 11" key="2">
    <citation type="submission" date="2018-06" db="EMBL/GenBank/DDBJ databases">
        <authorList>
            <consortium name="Pathogen Informatics"/>
            <person name="Doyle S."/>
        </authorList>
    </citation>
    <scope>NUCLEOTIDE SEQUENCE [LARGE SCALE GENOMIC DNA]</scope>
    <source>
        <strain evidence="9 11">NCTC13291</strain>
    </source>
</reference>
<evidence type="ECO:0000313" key="8">
    <source>
        <dbReference type="EMBL" id="ONH81827.1"/>
    </source>
</evidence>
<dbReference type="PROSITE" id="PS51900">
    <property type="entry name" value="CB"/>
    <property type="match status" value="1"/>
</dbReference>
<proteinExistence type="inferred from homology"/>
<keyword evidence="3 5" id="KW-0238">DNA-binding</keyword>
<keyword evidence="4" id="KW-0233">DNA recombination</keyword>
<evidence type="ECO:0000256" key="1">
    <source>
        <dbReference type="ARBA" id="ARBA00008857"/>
    </source>
</evidence>
<dbReference type="Gene3D" id="3.30.160.390">
    <property type="entry name" value="Integrase, DNA-binding domain"/>
    <property type="match status" value="1"/>
</dbReference>
<dbReference type="GeneID" id="99634513"/>
<dbReference type="InterPro" id="IPR011010">
    <property type="entry name" value="DNA_brk_join_enz"/>
</dbReference>
<accession>A0A1S8D1V8</accession>
<feature type="domain" description="Tyr recombinase" evidence="6">
    <location>
        <begin position="216"/>
        <end position="425"/>
    </location>
</feature>
<evidence type="ECO:0000256" key="3">
    <source>
        <dbReference type="ARBA" id="ARBA00023125"/>
    </source>
</evidence>
<evidence type="ECO:0000259" key="7">
    <source>
        <dbReference type="PROSITE" id="PS51900"/>
    </source>
</evidence>
<dbReference type="InterPro" id="IPR010998">
    <property type="entry name" value="Integrase_recombinase_N"/>
</dbReference>
<dbReference type="Pfam" id="PF00589">
    <property type="entry name" value="Phage_integrase"/>
    <property type="match status" value="1"/>
</dbReference>
<dbReference type="CDD" id="cd00801">
    <property type="entry name" value="INT_P4_C"/>
    <property type="match status" value="1"/>
</dbReference>
<gene>
    <name evidence="9" type="primary">intS</name>
    <name evidence="8" type="ORF">APZ41_017725</name>
    <name evidence="9" type="ORF">NCTC13291_03380</name>
</gene>
<dbReference type="AlphaFoldDB" id="A0A1S8D1V8"/>
<protein>
    <submittedName>
        <fullName evidence="9">Prophage CPS-53 integrase</fullName>
    </submittedName>
</protein>
<dbReference type="Pfam" id="PF13356">
    <property type="entry name" value="Arm-DNA-bind_3"/>
    <property type="match status" value="1"/>
</dbReference>
<reference evidence="8 10" key="1">
    <citation type="submission" date="2016-12" db="EMBL/GenBank/DDBJ databases">
        <title>Draft genome sequence of Roseomonas mucosa strain AU37, isolated from a peripheral intravenous catheter.</title>
        <authorList>
            <person name="Choudhury M.A."/>
            <person name="Sidjabat H.E."/>
            <person name="Wailan A.M."/>
            <person name="Zhang L."/>
            <person name="Marsh N.M."/>
            <person name="Rickard C.M."/>
            <person name="Davies M."/>
            <person name="Mcmillan D.J."/>
        </authorList>
    </citation>
    <scope>NUCLEOTIDE SEQUENCE [LARGE SCALE GENOMIC DNA]</scope>
    <source>
        <strain evidence="8 10">SAVE376</strain>
    </source>
</reference>
<dbReference type="RefSeq" id="WP_051544373.1">
    <property type="nucleotide sequence ID" value="NZ_AP031462.1"/>
</dbReference>
<dbReference type="Pfam" id="PF22022">
    <property type="entry name" value="Phage_int_M"/>
    <property type="match status" value="1"/>
</dbReference>
<dbReference type="InterPro" id="IPR013762">
    <property type="entry name" value="Integrase-like_cat_sf"/>
</dbReference>
<dbReference type="EMBL" id="UGVN01000001">
    <property type="protein sequence ID" value="SUE41782.1"/>
    <property type="molecule type" value="Genomic_DNA"/>
</dbReference>
<sequence length="445" mass="48720">MPKLTERGVASAKPREKVYRLSDGDGLLLEVRPGGGRAWLFRFMMGGRRRDMGLGAYPEVGLAKARQKAREAAQQAEHGQDPIAARNAEERAAAARRAAEEERDGRSFKAVAERLVAAQSAGWTSGKTLASWRLTLDRHAYPVLAAVPVSDVTREHILEALTPAWTSQPATARKLQRRIAAVLDYAAALGWRSTDNPATGRVLRLTKALPKQPPEQKQPSLPWQQVPAFLSELAGMEGVAALALRFGVLTAVRSAEVRNAVWSEMDFANRIWTIPAQRMKGGRARALPPHRVPLSDAMLEVLAKVAVAQTGKPISLGELAAQPSLKGRAYVFPSPSGKPFSDAALGACIRRLNEAREKDAPLPWKDVDGRGVVPHGFRRSFRSWVDDTRPAAGEAAEKALAHEERDAVRAAYRGSDMLEQRRPLMEDWGQFCGKRGVTTLLDLVH</sequence>
<evidence type="ECO:0000313" key="10">
    <source>
        <dbReference type="Proteomes" id="UP000054844"/>
    </source>
</evidence>
<keyword evidence="10" id="KW-1185">Reference proteome</keyword>
<evidence type="ECO:0000313" key="11">
    <source>
        <dbReference type="Proteomes" id="UP000254919"/>
    </source>
</evidence>
<dbReference type="Gene3D" id="1.10.150.130">
    <property type="match status" value="1"/>
</dbReference>
<evidence type="ECO:0000259" key="6">
    <source>
        <dbReference type="PROSITE" id="PS51898"/>
    </source>
</evidence>
<dbReference type="PANTHER" id="PTHR30629">
    <property type="entry name" value="PROPHAGE INTEGRASE"/>
    <property type="match status" value="1"/>
</dbReference>
<feature type="domain" description="Core-binding (CB)" evidence="7">
    <location>
        <begin position="106"/>
        <end position="187"/>
    </location>
</feature>
<dbReference type="OrthoDB" id="7298605at2"/>
<dbReference type="Proteomes" id="UP000054844">
    <property type="component" value="Unassembled WGS sequence"/>
</dbReference>
<dbReference type="Proteomes" id="UP000254919">
    <property type="component" value="Unassembled WGS sequence"/>
</dbReference>
<dbReference type="InterPro" id="IPR050808">
    <property type="entry name" value="Phage_Integrase"/>
</dbReference>
<dbReference type="PROSITE" id="PS51898">
    <property type="entry name" value="TYR_RECOMBINASE"/>
    <property type="match status" value="1"/>
</dbReference>
<dbReference type="InterPro" id="IPR002104">
    <property type="entry name" value="Integrase_catalytic"/>
</dbReference>
<evidence type="ECO:0000256" key="2">
    <source>
        <dbReference type="ARBA" id="ARBA00022908"/>
    </source>
</evidence>
<dbReference type="SUPFAM" id="SSF56349">
    <property type="entry name" value="DNA breaking-rejoining enzymes"/>
    <property type="match status" value="1"/>
</dbReference>
<dbReference type="GO" id="GO:0006310">
    <property type="term" value="P:DNA recombination"/>
    <property type="evidence" value="ECO:0007669"/>
    <property type="project" value="UniProtKB-KW"/>
</dbReference>